<protein>
    <recommendedName>
        <fullName evidence="2">CARD domain-containing protein</fullName>
    </recommendedName>
</protein>
<evidence type="ECO:0000256" key="1">
    <source>
        <dbReference type="SAM" id="MobiDB-lite"/>
    </source>
</evidence>
<feature type="domain" description="CARD" evidence="2">
    <location>
        <begin position="159"/>
        <end position="251"/>
    </location>
</feature>
<dbReference type="GO" id="GO:0042981">
    <property type="term" value="P:regulation of apoptotic process"/>
    <property type="evidence" value="ECO:0007669"/>
    <property type="project" value="InterPro"/>
</dbReference>
<dbReference type="CDD" id="cd01671">
    <property type="entry name" value="CARD"/>
    <property type="match status" value="1"/>
</dbReference>
<accession>A0A7R8XD41</accession>
<reference evidence="3" key="1">
    <citation type="submission" date="2020-11" db="EMBL/GenBank/DDBJ databases">
        <authorList>
            <person name="Tran Van P."/>
        </authorList>
    </citation>
    <scope>NUCLEOTIDE SEQUENCE</scope>
</reference>
<dbReference type="AlphaFoldDB" id="A0A7R8XD41"/>
<keyword evidence="4" id="KW-1185">Reference proteome</keyword>
<dbReference type="EMBL" id="CAJPEV010001777">
    <property type="protein sequence ID" value="CAG0894304.1"/>
    <property type="molecule type" value="Genomic_DNA"/>
</dbReference>
<name>A0A7R8XD41_9CRUS</name>
<dbReference type="SUPFAM" id="SSF47986">
    <property type="entry name" value="DEATH domain"/>
    <property type="match status" value="1"/>
</dbReference>
<dbReference type="Gene3D" id="1.10.533.10">
    <property type="entry name" value="Death Domain, Fas"/>
    <property type="match status" value="1"/>
</dbReference>
<dbReference type="PROSITE" id="PS50209">
    <property type="entry name" value="CARD"/>
    <property type="match status" value="1"/>
</dbReference>
<dbReference type="Pfam" id="PF00619">
    <property type="entry name" value="CARD"/>
    <property type="match status" value="1"/>
</dbReference>
<feature type="region of interest" description="Disordered" evidence="1">
    <location>
        <begin position="85"/>
        <end position="149"/>
    </location>
</feature>
<dbReference type="InterPro" id="IPR001315">
    <property type="entry name" value="CARD"/>
</dbReference>
<organism evidence="3">
    <name type="scientific">Darwinula stevensoni</name>
    <dbReference type="NCBI Taxonomy" id="69355"/>
    <lineage>
        <taxon>Eukaryota</taxon>
        <taxon>Metazoa</taxon>
        <taxon>Ecdysozoa</taxon>
        <taxon>Arthropoda</taxon>
        <taxon>Crustacea</taxon>
        <taxon>Oligostraca</taxon>
        <taxon>Ostracoda</taxon>
        <taxon>Podocopa</taxon>
        <taxon>Podocopida</taxon>
        <taxon>Darwinulocopina</taxon>
        <taxon>Darwinuloidea</taxon>
        <taxon>Darwinulidae</taxon>
        <taxon>Darwinula</taxon>
    </lineage>
</organism>
<dbReference type="InterPro" id="IPR011029">
    <property type="entry name" value="DEATH-like_dom_sf"/>
</dbReference>
<evidence type="ECO:0000313" key="3">
    <source>
        <dbReference type="EMBL" id="CAD7248282.1"/>
    </source>
</evidence>
<evidence type="ECO:0000313" key="4">
    <source>
        <dbReference type="Proteomes" id="UP000677054"/>
    </source>
</evidence>
<gene>
    <name evidence="3" type="ORF">DSTB1V02_LOCUS8101</name>
</gene>
<feature type="compositionally biased region" description="Polar residues" evidence="1">
    <location>
        <begin position="131"/>
        <end position="145"/>
    </location>
</feature>
<evidence type="ECO:0000259" key="2">
    <source>
        <dbReference type="PROSITE" id="PS50209"/>
    </source>
</evidence>
<dbReference type="EMBL" id="LR901294">
    <property type="protein sequence ID" value="CAD7248282.1"/>
    <property type="molecule type" value="Genomic_DNA"/>
</dbReference>
<sequence>MEITPEMDANQRQRQIAAILAHHAEGLNFINVDGVLEDIRAADVIEHHEFFKIIRKDICFFQDKEALQHGDFPLLRKSQYEELTSSNSQGAAAKSRRATATASENSQSREKAALTPSNPQGAAGKPYRATTPASQYSEAQASNSDYMGEKAPSQIQISEDLKTWDKIRANRRKLRDEYNVDVEELLRCLSDRNVFTAHEEKQIRSKENPKLLYDELFEILLHKNPKKYAPVFLDALTVIGRQDVRDFLLSEVDKMPA</sequence>
<proteinExistence type="predicted"/>
<dbReference type="Proteomes" id="UP000677054">
    <property type="component" value="Unassembled WGS sequence"/>
</dbReference>